<name>A0ABM0GXU0_SACKO</name>
<dbReference type="RefSeq" id="XP_002739743.1">
    <property type="nucleotide sequence ID" value="XM_002739697.2"/>
</dbReference>
<keyword evidence="3" id="KW-1185">Reference proteome</keyword>
<reference evidence="4" key="1">
    <citation type="submission" date="2025-08" db="UniProtKB">
        <authorList>
            <consortium name="RefSeq"/>
        </authorList>
    </citation>
    <scope>IDENTIFICATION</scope>
    <source>
        <tissue evidence="4">Testes</tissue>
    </source>
</reference>
<organism evidence="3 4">
    <name type="scientific">Saccoglossus kowalevskii</name>
    <name type="common">Acorn worm</name>
    <dbReference type="NCBI Taxonomy" id="10224"/>
    <lineage>
        <taxon>Eukaryota</taxon>
        <taxon>Metazoa</taxon>
        <taxon>Hemichordata</taxon>
        <taxon>Enteropneusta</taxon>
        <taxon>Harrimaniidae</taxon>
        <taxon>Saccoglossus</taxon>
    </lineage>
</organism>
<keyword evidence="1" id="KW-0812">Transmembrane</keyword>
<proteinExistence type="predicted"/>
<protein>
    <submittedName>
        <fullName evidence="4">Uncharacterized protein LOC100375096</fullName>
    </submittedName>
</protein>
<sequence length="277" mass="30917">MKYTIFNLFLSALVCLVTSESDVSTPVDITQCEDQEFELALTEEKQNGEIFINISASNDHTIECKAEIKITAPNGQGIRLQARTGGNFLHVSGQQDCGTSIEIKDAFFGICGISHNAISDNSSLNISYDTSINSIGVTMTINGTQWEDDFLYNITVLAYGEIIAAKKPWSTLSMVDIVVSLLCVVLLFLMCVFGVWMYMNPPVIKKYKRKYEALQSRKRLFEQAQAQQALVNADQQMMPSPDEICDGDEKVAERVHRDDVNEIVDDTVKEDAVKVYV</sequence>
<evidence type="ECO:0000256" key="1">
    <source>
        <dbReference type="SAM" id="Phobius"/>
    </source>
</evidence>
<gene>
    <name evidence="4" type="primary">LOC100375096</name>
</gene>
<dbReference type="GeneID" id="100375096"/>
<feature type="signal peptide" evidence="2">
    <location>
        <begin position="1"/>
        <end position="19"/>
    </location>
</feature>
<accession>A0ABM0GXU0</accession>
<evidence type="ECO:0000313" key="4">
    <source>
        <dbReference type="RefSeq" id="XP_002739743.1"/>
    </source>
</evidence>
<dbReference type="Proteomes" id="UP000694865">
    <property type="component" value="Unplaced"/>
</dbReference>
<feature type="transmembrane region" description="Helical" evidence="1">
    <location>
        <begin position="177"/>
        <end position="199"/>
    </location>
</feature>
<keyword evidence="2" id="KW-0732">Signal</keyword>
<keyword evidence="1" id="KW-0472">Membrane</keyword>
<evidence type="ECO:0000256" key="2">
    <source>
        <dbReference type="SAM" id="SignalP"/>
    </source>
</evidence>
<keyword evidence="1" id="KW-1133">Transmembrane helix</keyword>
<feature type="chain" id="PRO_5046374394" evidence="2">
    <location>
        <begin position="20"/>
        <end position="277"/>
    </location>
</feature>
<evidence type="ECO:0000313" key="3">
    <source>
        <dbReference type="Proteomes" id="UP000694865"/>
    </source>
</evidence>